<sequence length="164" mass="19429">MKINHLTSSEEQLMNIFWKLNSAYMREIVEHYPEPKPHQNTISTFLKILVEKEFLTTEKEGRIFKYTVAVPFEDYKKFLLRNFLDHYFSGSGSELVKLMLDEKYLKTSDFNQYFEIKTTVVPVDEFSESPKNDPISKFVDEITSDKKIKKKGKKKDKKQGKRSK</sequence>
<dbReference type="SUPFAM" id="SSF46785">
    <property type="entry name" value="Winged helix' DNA-binding domain"/>
    <property type="match status" value="1"/>
</dbReference>
<dbReference type="OrthoDB" id="1098508at2"/>
<comment type="caution">
    <text evidence="5">The sequence shown here is derived from an EMBL/GenBank/DDBJ whole genome shotgun (WGS) entry which is preliminary data.</text>
</comment>
<dbReference type="EMBL" id="LFNG01000001">
    <property type="protein sequence ID" value="KMQ72594.1"/>
    <property type="molecule type" value="Genomic_DNA"/>
</dbReference>
<dbReference type="InterPro" id="IPR036390">
    <property type="entry name" value="WH_DNA-bd_sf"/>
</dbReference>
<dbReference type="Pfam" id="PF03965">
    <property type="entry name" value="Penicillinase_R"/>
    <property type="match status" value="1"/>
</dbReference>
<evidence type="ECO:0000313" key="6">
    <source>
        <dbReference type="Proteomes" id="UP000035900"/>
    </source>
</evidence>
<dbReference type="STRING" id="1304281.ACM44_00390"/>
<gene>
    <name evidence="5" type="ORF">ACM44_00390</name>
</gene>
<evidence type="ECO:0000313" key="5">
    <source>
        <dbReference type="EMBL" id="KMQ72594.1"/>
    </source>
</evidence>
<accession>A0A0J7J3K1</accession>
<organism evidence="5 6">
    <name type="scientific">Chryseobacterium koreense CCUG 49689</name>
    <dbReference type="NCBI Taxonomy" id="1304281"/>
    <lineage>
        <taxon>Bacteria</taxon>
        <taxon>Pseudomonadati</taxon>
        <taxon>Bacteroidota</taxon>
        <taxon>Flavobacteriia</taxon>
        <taxon>Flavobacteriales</taxon>
        <taxon>Weeksellaceae</taxon>
        <taxon>Chryseobacterium group</taxon>
        <taxon>Chryseobacterium</taxon>
    </lineage>
</organism>
<evidence type="ECO:0000256" key="2">
    <source>
        <dbReference type="ARBA" id="ARBA00023015"/>
    </source>
</evidence>
<keyword evidence="2" id="KW-0805">Transcription regulation</keyword>
<comment type="similarity">
    <text evidence="1">Belongs to the BlaI transcriptional regulatory family.</text>
</comment>
<dbReference type="GO" id="GO:0045892">
    <property type="term" value="P:negative regulation of DNA-templated transcription"/>
    <property type="evidence" value="ECO:0007669"/>
    <property type="project" value="InterPro"/>
</dbReference>
<dbReference type="InterPro" id="IPR005650">
    <property type="entry name" value="BlaI_family"/>
</dbReference>
<dbReference type="GO" id="GO:0003677">
    <property type="term" value="F:DNA binding"/>
    <property type="evidence" value="ECO:0007669"/>
    <property type="project" value="UniProtKB-KW"/>
</dbReference>
<proteinExistence type="inferred from homology"/>
<dbReference type="Gene3D" id="1.10.10.10">
    <property type="entry name" value="Winged helix-like DNA-binding domain superfamily/Winged helix DNA-binding domain"/>
    <property type="match status" value="1"/>
</dbReference>
<reference evidence="5 6" key="1">
    <citation type="journal article" date="2004" name="Int. J. Syst. Evol. Microbiol.">
        <title>Kaistella koreensis gen. nov., sp. nov., a novel member of the Chryseobacterium-Bergeyella-Riemerella branch.</title>
        <authorList>
            <person name="Kim M.K."/>
            <person name="Im W.T."/>
            <person name="Shin Y.K."/>
            <person name="Lim J.H."/>
            <person name="Kim S.H."/>
            <person name="Lee B.C."/>
            <person name="Park M.Y."/>
            <person name="Lee K.Y."/>
            <person name="Lee S.T."/>
        </authorList>
    </citation>
    <scope>NUCLEOTIDE SEQUENCE [LARGE SCALE GENOMIC DNA]</scope>
    <source>
        <strain evidence="5 6">CCUG 49689</strain>
    </source>
</reference>
<dbReference type="AlphaFoldDB" id="A0A0J7J3K1"/>
<name>A0A0J7J3K1_9FLAO</name>
<keyword evidence="3" id="KW-0238">DNA-binding</keyword>
<dbReference type="Proteomes" id="UP000035900">
    <property type="component" value="Unassembled WGS sequence"/>
</dbReference>
<evidence type="ECO:0000256" key="1">
    <source>
        <dbReference type="ARBA" id="ARBA00011046"/>
    </source>
</evidence>
<keyword evidence="4" id="KW-0804">Transcription</keyword>
<dbReference type="InterPro" id="IPR036388">
    <property type="entry name" value="WH-like_DNA-bd_sf"/>
</dbReference>
<keyword evidence="6" id="KW-1185">Reference proteome</keyword>
<dbReference type="RefSeq" id="WP_048498119.1">
    <property type="nucleotide sequence ID" value="NZ_LFNG01000001.1"/>
</dbReference>
<evidence type="ECO:0000256" key="3">
    <source>
        <dbReference type="ARBA" id="ARBA00023125"/>
    </source>
</evidence>
<evidence type="ECO:0000256" key="4">
    <source>
        <dbReference type="ARBA" id="ARBA00023163"/>
    </source>
</evidence>
<protein>
    <submittedName>
        <fullName evidence="5">Transcriptional regulator</fullName>
    </submittedName>
</protein>
<dbReference type="PATRIC" id="fig|1304281.5.peg.82"/>